<keyword evidence="4" id="KW-1185">Reference proteome</keyword>
<dbReference type="Gene3D" id="3.40.50.300">
    <property type="entry name" value="P-loop containing nucleotide triphosphate hydrolases"/>
    <property type="match status" value="1"/>
</dbReference>
<organism evidence="3 4">
    <name type="scientific">Hyaloscypha hepaticicola</name>
    <dbReference type="NCBI Taxonomy" id="2082293"/>
    <lineage>
        <taxon>Eukaryota</taxon>
        <taxon>Fungi</taxon>
        <taxon>Dikarya</taxon>
        <taxon>Ascomycota</taxon>
        <taxon>Pezizomycotina</taxon>
        <taxon>Leotiomycetes</taxon>
        <taxon>Helotiales</taxon>
        <taxon>Hyaloscyphaceae</taxon>
        <taxon>Hyaloscypha</taxon>
    </lineage>
</organism>
<dbReference type="InterPro" id="IPR056884">
    <property type="entry name" value="NPHP3-like_N"/>
</dbReference>
<dbReference type="Pfam" id="PF24883">
    <property type="entry name" value="NPHP3_N"/>
    <property type="match status" value="1"/>
</dbReference>
<gene>
    <name evidence="3" type="ORF">NA56DRAFT_750117</name>
</gene>
<dbReference type="Proteomes" id="UP000235672">
    <property type="component" value="Unassembled WGS sequence"/>
</dbReference>
<dbReference type="SUPFAM" id="SSF48403">
    <property type="entry name" value="Ankyrin repeat"/>
    <property type="match status" value="1"/>
</dbReference>
<name>A0A2J6Q0W8_9HELO</name>
<reference evidence="3 4" key="1">
    <citation type="submission" date="2016-05" db="EMBL/GenBank/DDBJ databases">
        <title>A degradative enzymes factory behind the ericoid mycorrhizal symbiosis.</title>
        <authorList>
            <consortium name="DOE Joint Genome Institute"/>
            <person name="Martino E."/>
            <person name="Morin E."/>
            <person name="Grelet G."/>
            <person name="Kuo A."/>
            <person name="Kohler A."/>
            <person name="Daghino S."/>
            <person name="Barry K."/>
            <person name="Choi C."/>
            <person name="Cichocki N."/>
            <person name="Clum A."/>
            <person name="Copeland A."/>
            <person name="Hainaut M."/>
            <person name="Haridas S."/>
            <person name="Labutti K."/>
            <person name="Lindquist E."/>
            <person name="Lipzen A."/>
            <person name="Khouja H.-R."/>
            <person name="Murat C."/>
            <person name="Ohm R."/>
            <person name="Olson A."/>
            <person name="Spatafora J."/>
            <person name="Veneault-Fourrey C."/>
            <person name="Henrissat B."/>
            <person name="Grigoriev I."/>
            <person name="Martin F."/>
            <person name="Perotto S."/>
        </authorList>
    </citation>
    <scope>NUCLEOTIDE SEQUENCE [LARGE SCALE GENOMIC DNA]</scope>
    <source>
        <strain evidence="3 4">UAMH 7357</strain>
    </source>
</reference>
<evidence type="ECO:0000256" key="1">
    <source>
        <dbReference type="ARBA" id="ARBA00022737"/>
    </source>
</evidence>
<feature type="domain" description="Nephrocystin 3-like N-terminal" evidence="2">
    <location>
        <begin position="207"/>
        <end position="312"/>
    </location>
</feature>
<evidence type="ECO:0000313" key="3">
    <source>
        <dbReference type="EMBL" id="PMD19834.1"/>
    </source>
</evidence>
<dbReference type="PANTHER" id="PTHR10039:SF15">
    <property type="entry name" value="NACHT DOMAIN-CONTAINING PROTEIN"/>
    <property type="match status" value="1"/>
</dbReference>
<sequence length="445" mass="51356">MAIAFYGFNGAVKTFQTHLAIYEDDEARLSSLEYLKPSLKQCEEALYIIEDFVGKSSFIGKHITGPRFDYKLKTSLKALDGAKELFMLALRADQQTILHGVERYIRNVAEDLRDIHDVVRNNETKLEVLHLEHSEHFKKAGEWQEETIDSLKRLHEDGDISYQEVKRVRRMQEECQNYEERKAIFDWLTPIDYAAQQNDFISRRQEGTGQWLLESAEFRTWGETDKQTLFCPGIPGAGKTILASIMIEKLSTRFHNNKSVGIAYIYCNFRRKDVQKEQDLLASLLKQLSQKQSPLPDSVKSLYNKHKERRTRPSLDEISYPRYCKTYGRVLRRPTAHGARDQHGGHVNVVKLLLEKGAATELKNDCGQTPLSRAAEIGHKAITHRMEGKEGAQTRMTYYQGRRYSQQRACVDMTAAAEFRKRKLAHNESDYGLQNLPEGTNYLWA</sequence>
<dbReference type="EMBL" id="KZ613487">
    <property type="protein sequence ID" value="PMD19834.1"/>
    <property type="molecule type" value="Genomic_DNA"/>
</dbReference>
<dbReference type="PANTHER" id="PTHR10039">
    <property type="entry name" value="AMELOGENIN"/>
    <property type="match status" value="1"/>
</dbReference>
<proteinExistence type="predicted"/>
<keyword evidence="1" id="KW-0677">Repeat</keyword>
<evidence type="ECO:0000313" key="4">
    <source>
        <dbReference type="Proteomes" id="UP000235672"/>
    </source>
</evidence>
<dbReference type="OrthoDB" id="195446at2759"/>
<dbReference type="InterPro" id="IPR027417">
    <property type="entry name" value="P-loop_NTPase"/>
</dbReference>
<dbReference type="AlphaFoldDB" id="A0A2J6Q0W8"/>
<dbReference type="InterPro" id="IPR036770">
    <property type="entry name" value="Ankyrin_rpt-contain_sf"/>
</dbReference>
<protein>
    <recommendedName>
        <fullName evidence="2">Nephrocystin 3-like N-terminal domain-containing protein</fullName>
    </recommendedName>
</protein>
<dbReference type="Gene3D" id="1.25.40.20">
    <property type="entry name" value="Ankyrin repeat-containing domain"/>
    <property type="match status" value="1"/>
</dbReference>
<accession>A0A2J6Q0W8</accession>
<evidence type="ECO:0000259" key="2">
    <source>
        <dbReference type="Pfam" id="PF24883"/>
    </source>
</evidence>